<accession>A0A2V3U571</accession>
<evidence type="ECO:0000313" key="5">
    <source>
        <dbReference type="EMBL" id="PXW57867.1"/>
    </source>
</evidence>
<dbReference type="InterPro" id="IPR011049">
    <property type="entry name" value="Serralysin-like_metalloprot_C"/>
</dbReference>
<proteinExistence type="predicted"/>
<organism evidence="5 6">
    <name type="scientific">Chelatococcus asaccharovorans</name>
    <dbReference type="NCBI Taxonomy" id="28210"/>
    <lineage>
        <taxon>Bacteria</taxon>
        <taxon>Pseudomonadati</taxon>
        <taxon>Pseudomonadota</taxon>
        <taxon>Alphaproteobacteria</taxon>
        <taxon>Hyphomicrobiales</taxon>
        <taxon>Chelatococcaceae</taxon>
        <taxon>Chelatococcus</taxon>
    </lineage>
</organism>
<keyword evidence="2" id="KW-0964">Secreted</keyword>
<dbReference type="AlphaFoldDB" id="A0A2V3U571"/>
<comment type="subcellular location">
    <subcellularLocation>
        <location evidence="1">Secreted</location>
    </subcellularLocation>
</comment>
<comment type="caution">
    <text evidence="5">The sequence shown here is derived from an EMBL/GenBank/DDBJ whole genome shotgun (WGS) entry which is preliminary data.</text>
</comment>
<keyword evidence="6" id="KW-1185">Reference proteome</keyword>
<evidence type="ECO:0000256" key="1">
    <source>
        <dbReference type="ARBA" id="ARBA00004613"/>
    </source>
</evidence>
<dbReference type="Proteomes" id="UP000248021">
    <property type="component" value="Unassembled WGS sequence"/>
</dbReference>
<dbReference type="NCBIfam" id="NF041519">
    <property type="entry name" value="bluetail"/>
    <property type="match status" value="1"/>
</dbReference>
<name>A0A2V3U571_9HYPH</name>
<dbReference type="Pfam" id="PF08548">
    <property type="entry name" value="Peptidase_M10_C"/>
    <property type="match status" value="1"/>
</dbReference>
<evidence type="ECO:0000256" key="2">
    <source>
        <dbReference type="ARBA" id="ARBA00022525"/>
    </source>
</evidence>
<feature type="domain" description="Peptidase M10 serralysin C-terminal" evidence="4">
    <location>
        <begin position="23"/>
        <end position="73"/>
    </location>
</feature>
<evidence type="ECO:0000313" key="6">
    <source>
        <dbReference type="Proteomes" id="UP000248021"/>
    </source>
</evidence>
<reference evidence="5 6" key="1">
    <citation type="submission" date="2018-05" db="EMBL/GenBank/DDBJ databases">
        <title>Genomic Encyclopedia of Type Strains, Phase IV (KMG-IV): sequencing the most valuable type-strain genomes for metagenomic binning, comparative biology and taxonomic classification.</title>
        <authorList>
            <person name="Goeker M."/>
        </authorList>
    </citation>
    <scope>NUCLEOTIDE SEQUENCE [LARGE SCALE GENOMIC DNA]</scope>
    <source>
        <strain evidence="5 6">DSM 6462</strain>
    </source>
</reference>
<dbReference type="EMBL" id="QJJK01000006">
    <property type="protein sequence ID" value="PXW57867.1"/>
    <property type="molecule type" value="Genomic_DNA"/>
</dbReference>
<dbReference type="SUPFAM" id="SSF51120">
    <property type="entry name" value="beta-Roll"/>
    <property type="match status" value="1"/>
</dbReference>
<dbReference type="InterPro" id="IPR013858">
    <property type="entry name" value="Peptidase_M10B_C"/>
</dbReference>
<protein>
    <submittedName>
        <fullName evidence="5">Peptidase M10/serralysin-like protein</fullName>
    </submittedName>
</protein>
<sequence>MVIITQGGQDVIWSCAGANTITPGGGADTIYLEYGHTTLRYESLSDSTLTATDGISFFTHGRDKIDLTGLGLSLASQEVLEAAQAAAATQTSLSAALDVFAQLIGRHGAGYFSYGDYIYAFGNNGSAAFSSTDDLVIRLGGSIGFTSEDFIF</sequence>
<evidence type="ECO:0000256" key="3">
    <source>
        <dbReference type="ARBA" id="ARBA00022737"/>
    </source>
</evidence>
<gene>
    <name evidence="5" type="ORF">C7450_10639</name>
</gene>
<dbReference type="GO" id="GO:0005509">
    <property type="term" value="F:calcium ion binding"/>
    <property type="evidence" value="ECO:0007669"/>
    <property type="project" value="InterPro"/>
</dbReference>
<keyword evidence="3" id="KW-0677">Repeat</keyword>
<dbReference type="GO" id="GO:0005615">
    <property type="term" value="C:extracellular space"/>
    <property type="evidence" value="ECO:0007669"/>
    <property type="project" value="InterPro"/>
</dbReference>
<dbReference type="RefSeq" id="WP_170147251.1">
    <property type="nucleotide sequence ID" value="NZ_JAHBRY010000001.1"/>
</dbReference>
<evidence type="ECO:0000259" key="4">
    <source>
        <dbReference type="Pfam" id="PF08548"/>
    </source>
</evidence>
<dbReference type="Gene3D" id="2.150.10.10">
    <property type="entry name" value="Serralysin-like metalloprotease, C-terminal"/>
    <property type="match status" value="1"/>
</dbReference>
<dbReference type="InterPro" id="IPR048165">
    <property type="entry name" value="Bluetail_dom"/>
</dbReference>